<dbReference type="SMART" id="SM00670">
    <property type="entry name" value="PINc"/>
    <property type="match status" value="1"/>
</dbReference>
<dbReference type="InterPro" id="IPR029060">
    <property type="entry name" value="PIN-like_dom_sf"/>
</dbReference>
<dbReference type="GO" id="GO:0005829">
    <property type="term" value="C:cytosol"/>
    <property type="evidence" value="ECO:0007669"/>
    <property type="project" value="TreeGrafter"/>
</dbReference>
<keyword evidence="1" id="KW-0547">Nucleotide-binding</keyword>
<evidence type="ECO:0000313" key="6">
    <source>
        <dbReference type="Proteomes" id="UP000294937"/>
    </source>
</evidence>
<dbReference type="PANTHER" id="PTHR30473:SF2">
    <property type="entry name" value="PIN DOMAIN-CONTAINING PROTEIN"/>
    <property type="match status" value="1"/>
</dbReference>
<dbReference type="Pfam" id="PF13638">
    <property type="entry name" value="PIN_4"/>
    <property type="match status" value="1"/>
</dbReference>
<evidence type="ECO:0000256" key="2">
    <source>
        <dbReference type="ARBA" id="ARBA00022840"/>
    </source>
</evidence>
<evidence type="ECO:0000256" key="3">
    <source>
        <dbReference type="ARBA" id="ARBA00046345"/>
    </source>
</evidence>
<proteinExistence type="inferred from homology"/>
<sequence>MKYVVDTNLLLHSPDVLSQYNLVITAMVLRELEKHKNSHNHDLAYKARRATRYIRKHESVIEFDYKDYQVTFSEQFDPNYVDNQIIQCCLDNHYGLLTNDLLLRLKAKSLTIDVKSIENQPDDLYTGYREIMMGKEEMAYLYENLDKNSYELHPNQYLLIQDESGKTVDIKRWSGEKLVDLKQPPKKILNPFNDLQRCAIDLLYNKNIPIKVIAGTYGSGKTMLSVKMGLWHMYDKGNYAKMMVVRNPVGSGEEVGYLPGDKMDKIYDFFKPVIQHLDGGEFQAHQMIQREDLIAEIPYYMKGLTLDHGYYVLVDEAEDLDLKTLKLIGTRVGKDSCIIFSGDYKQAEGKYIRNNGLLRMIDALQGHPLVGIVVLNDDVRSEASKVFAELE</sequence>
<comment type="similarity">
    <text evidence="3">In the N-terminal section; belongs to the PINc/VapC protein family.</text>
</comment>
<gene>
    <name evidence="5" type="ORF">EDD58_101537</name>
</gene>
<dbReference type="Pfam" id="PF02562">
    <property type="entry name" value="PhoH"/>
    <property type="match status" value="1"/>
</dbReference>
<dbReference type="SUPFAM" id="SSF88723">
    <property type="entry name" value="PIN domain-like"/>
    <property type="match status" value="1"/>
</dbReference>
<keyword evidence="2" id="KW-0067">ATP-binding</keyword>
<feature type="domain" description="PIN" evidence="4">
    <location>
        <begin position="1"/>
        <end position="105"/>
    </location>
</feature>
<dbReference type="GO" id="GO:0005524">
    <property type="term" value="F:ATP binding"/>
    <property type="evidence" value="ECO:0007669"/>
    <property type="project" value="UniProtKB-KW"/>
</dbReference>
<protein>
    <submittedName>
        <fullName evidence="5">Putative ribonuclease YlaK</fullName>
    </submittedName>
</protein>
<dbReference type="InterPro" id="IPR002716">
    <property type="entry name" value="PIN_dom"/>
</dbReference>
<dbReference type="InterPro" id="IPR051451">
    <property type="entry name" value="PhoH2-like"/>
</dbReference>
<dbReference type="RefSeq" id="WP_165875762.1">
    <property type="nucleotide sequence ID" value="NZ_SMAG01000001.1"/>
</dbReference>
<reference evidence="5 6" key="1">
    <citation type="submission" date="2019-03" db="EMBL/GenBank/DDBJ databases">
        <title>Genomic Encyclopedia of Type Strains, Phase IV (KMG-IV): sequencing the most valuable type-strain genomes for metagenomic binning, comparative biology and taxonomic classification.</title>
        <authorList>
            <person name="Goeker M."/>
        </authorList>
    </citation>
    <scope>NUCLEOTIDE SEQUENCE [LARGE SCALE GENOMIC DNA]</scope>
    <source>
        <strain evidence="5 6">DSM 45707</strain>
    </source>
</reference>
<dbReference type="PANTHER" id="PTHR30473">
    <property type="entry name" value="PROTEIN PHOH"/>
    <property type="match status" value="1"/>
</dbReference>
<dbReference type="Gene3D" id="3.40.50.300">
    <property type="entry name" value="P-loop containing nucleotide triphosphate hydrolases"/>
    <property type="match status" value="1"/>
</dbReference>
<evidence type="ECO:0000256" key="1">
    <source>
        <dbReference type="ARBA" id="ARBA00022741"/>
    </source>
</evidence>
<evidence type="ECO:0000313" key="5">
    <source>
        <dbReference type="EMBL" id="TCS96890.1"/>
    </source>
</evidence>
<dbReference type="AlphaFoldDB" id="A0A4R3LC95"/>
<dbReference type="InterPro" id="IPR003714">
    <property type="entry name" value="PhoH"/>
</dbReference>
<dbReference type="Proteomes" id="UP000294937">
    <property type="component" value="Unassembled WGS sequence"/>
</dbReference>
<evidence type="ECO:0000259" key="4">
    <source>
        <dbReference type="SMART" id="SM00670"/>
    </source>
</evidence>
<organism evidence="5 6">
    <name type="scientific">Hazenella coriacea</name>
    <dbReference type="NCBI Taxonomy" id="1179467"/>
    <lineage>
        <taxon>Bacteria</taxon>
        <taxon>Bacillati</taxon>
        <taxon>Bacillota</taxon>
        <taxon>Bacilli</taxon>
        <taxon>Bacillales</taxon>
        <taxon>Thermoactinomycetaceae</taxon>
        <taxon>Hazenella</taxon>
    </lineage>
</organism>
<dbReference type="EMBL" id="SMAG01000001">
    <property type="protein sequence ID" value="TCS96890.1"/>
    <property type="molecule type" value="Genomic_DNA"/>
</dbReference>
<comment type="caution">
    <text evidence="5">The sequence shown here is derived from an EMBL/GenBank/DDBJ whole genome shotgun (WGS) entry which is preliminary data.</text>
</comment>
<keyword evidence="6" id="KW-1185">Reference proteome</keyword>
<dbReference type="SUPFAM" id="SSF52540">
    <property type="entry name" value="P-loop containing nucleoside triphosphate hydrolases"/>
    <property type="match status" value="1"/>
</dbReference>
<dbReference type="InterPro" id="IPR027417">
    <property type="entry name" value="P-loop_NTPase"/>
</dbReference>
<accession>A0A4R3LC95</accession>
<name>A0A4R3LC95_9BACL</name>
<dbReference type="Gene3D" id="3.40.50.1010">
    <property type="entry name" value="5'-nuclease"/>
    <property type="match status" value="1"/>
</dbReference>